<dbReference type="RGD" id="1305353">
    <property type="gene designation" value="Matn2"/>
</dbReference>
<evidence type="ECO:0000313" key="9">
    <source>
        <dbReference type="Proteomes" id="UP000002494"/>
    </source>
</evidence>
<dbReference type="PROSITE" id="PS50234">
    <property type="entry name" value="VWFA"/>
    <property type="match status" value="1"/>
</dbReference>
<dbReference type="GO" id="GO:0005576">
    <property type="term" value="C:extracellular region"/>
    <property type="evidence" value="ECO:0007669"/>
    <property type="project" value="UniProtKB-SubCell"/>
</dbReference>
<reference evidence="8" key="2">
    <citation type="submission" date="2025-08" db="UniProtKB">
        <authorList>
            <consortium name="Ensembl"/>
        </authorList>
    </citation>
    <scope>IDENTIFICATION</scope>
    <source>
        <strain evidence="8">Brown Norway</strain>
    </source>
</reference>
<dbReference type="InterPro" id="IPR036465">
    <property type="entry name" value="vWFA_dom_sf"/>
</dbReference>
<dbReference type="SMART" id="SM00327">
    <property type="entry name" value="VWA"/>
    <property type="match status" value="1"/>
</dbReference>
<organism evidence="8 9">
    <name type="scientific">Rattus norvegicus</name>
    <name type="common">Rat</name>
    <dbReference type="NCBI Taxonomy" id="10116"/>
    <lineage>
        <taxon>Eukaryota</taxon>
        <taxon>Metazoa</taxon>
        <taxon>Chordata</taxon>
        <taxon>Craniata</taxon>
        <taxon>Vertebrata</taxon>
        <taxon>Euteleostomi</taxon>
        <taxon>Mammalia</taxon>
        <taxon>Eutheria</taxon>
        <taxon>Euarchontoglires</taxon>
        <taxon>Glires</taxon>
        <taxon>Rodentia</taxon>
        <taxon>Myomorpha</taxon>
        <taxon>Muroidea</taxon>
        <taxon>Muridae</taxon>
        <taxon>Murinae</taxon>
        <taxon>Rattus</taxon>
    </lineage>
</organism>
<dbReference type="Pfam" id="PF00092">
    <property type="entry name" value="VWA"/>
    <property type="match status" value="1"/>
</dbReference>
<dbReference type="FunFam" id="3.40.50.410:FF:000004">
    <property type="entry name" value="collagen alpha-6(VI) chain"/>
    <property type="match status" value="1"/>
</dbReference>
<dbReference type="InterPro" id="IPR050525">
    <property type="entry name" value="ECM_Assembly_Org"/>
</dbReference>
<dbReference type="InterPro" id="IPR002035">
    <property type="entry name" value="VWF_A"/>
</dbReference>
<keyword evidence="3 6" id="KW-0732">Signal</keyword>
<dbReference type="Proteomes" id="UP000002494">
    <property type="component" value="Chromosome 7"/>
</dbReference>
<dbReference type="AGR" id="RGD:1305353"/>
<dbReference type="Gene3D" id="3.40.50.410">
    <property type="entry name" value="von Willebrand factor, type A domain"/>
    <property type="match status" value="1"/>
</dbReference>
<dbReference type="Ensembl" id="ENSRNOT00000098862.2">
    <property type="protein sequence ID" value="ENSRNOP00000094117.1"/>
    <property type="gene ID" value="ENSRNOG00000006060.9"/>
</dbReference>
<protein>
    <submittedName>
        <fullName evidence="8">Matrilin 2</fullName>
    </submittedName>
</protein>
<name>A0A8I6ALH2_RAT</name>
<dbReference type="PANTHER" id="PTHR24020:SF35">
    <property type="entry name" value="MATRILIN-2"/>
    <property type="match status" value="1"/>
</dbReference>
<feature type="domain" description="VWFA" evidence="7">
    <location>
        <begin position="56"/>
        <end position="235"/>
    </location>
</feature>
<dbReference type="PRINTS" id="PR00453">
    <property type="entry name" value="VWFADOMAIN"/>
</dbReference>
<proteinExistence type="predicted"/>
<evidence type="ECO:0000256" key="2">
    <source>
        <dbReference type="ARBA" id="ARBA00022525"/>
    </source>
</evidence>
<evidence type="ECO:0000256" key="5">
    <source>
        <dbReference type="ARBA" id="ARBA00023180"/>
    </source>
</evidence>
<evidence type="ECO:0000256" key="4">
    <source>
        <dbReference type="ARBA" id="ARBA00022737"/>
    </source>
</evidence>
<gene>
    <name evidence="8 10" type="primary">Matn2</name>
</gene>
<feature type="signal peptide" evidence="6">
    <location>
        <begin position="1"/>
        <end position="23"/>
    </location>
</feature>
<comment type="subcellular location">
    <subcellularLocation>
        <location evidence="1">Secreted</location>
    </subcellularLocation>
</comment>
<accession>A0A8I6ALH2</accession>
<sequence>MEKMLVGCLLMLGQLLLVLPVGARERRPQDRFPSRGRRMHPQTALLESSCENKRADLVFIIDSSRSVNTHDYAKVKEFILDILQFLDIGPDITRVGLLQYGSTVKNEFSLKTFKRKSDVERAVKRMRHLSTGTMTGLAIQYALNIAFSEAEGARPLRENVPRVIMIVTDGRPQDSVAEVASKARNTGILIFAIGVGQVDLNTLKAIGSEPHKDHVFLVANFSQIESLTSVFQNKLCSKYGASVVHLSSRPSFCAVHGQREMHRSLEDYTYIKHIITQVQK</sequence>
<evidence type="ECO:0000256" key="6">
    <source>
        <dbReference type="SAM" id="SignalP"/>
    </source>
</evidence>
<keyword evidence="2" id="KW-0964">Secreted</keyword>
<dbReference type="PANTHER" id="PTHR24020">
    <property type="entry name" value="COLLAGEN ALPHA"/>
    <property type="match status" value="1"/>
</dbReference>
<keyword evidence="5" id="KW-0325">Glycoprotein</keyword>
<reference evidence="8" key="3">
    <citation type="submission" date="2025-09" db="UniProtKB">
        <authorList>
            <consortium name="Ensembl"/>
        </authorList>
    </citation>
    <scope>IDENTIFICATION</scope>
    <source>
        <strain evidence="8">Brown Norway</strain>
    </source>
</reference>
<dbReference type="AlphaFoldDB" id="A0A8I6ALH2"/>
<evidence type="ECO:0000313" key="8">
    <source>
        <dbReference type="Ensembl" id="ENSRNOP00000094117.1"/>
    </source>
</evidence>
<evidence type="ECO:0000256" key="1">
    <source>
        <dbReference type="ARBA" id="ARBA00004613"/>
    </source>
</evidence>
<reference evidence="8" key="1">
    <citation type="submission" date="2024-01" db="EMBL/GenBank/DDBJ databases">
        <title>GRCr8: a new rat reference genome assembly contstructed from accurate long reads and long range scaffolding.</title>
        <authorList>
            <person name="Doris P.A."/>
            <person name="Kalbfleisch T."/>
            <person name="Li K."/>
            <person name="Howe K."/>
            <person name="Wood J."/>
        </authorList>
    </citation>
    <scope>NUCLEOTIDE SEQUENCE [LARGE SCALE GENOMIC DNA]</scope>
    <source>
        <strain evidence="8">Brown Norway</strain>
    </source>
</reference>
<dbReference type="GeneTree" id="ENSGT00940000158008"/>
<evidence type="ECO:0000313" key="10">
    <source>
        <dbReference type="RGD" id="1305353"/>
    </source>
</evidence>
<dbReference type="SUPFAM" id="SSF53300">
    <property type="entry name" value="vWA-like"/>
    <property type="match status" value="1"/>
</dbReference>
<evidence type="ECO:0000259" key="7">
    <source>
        <dbReference type="PROSITE" id="PS50234"/>
    </source>
</evidence>
<keyword evidence="9" id="KW-1185">Reference proteome</keyword>
<keyword evidence="4" id="KW-0677">Repeat</keyword>
<evidence type="ECO:0000256" key="3">
    <source>
        <dbReference type="ARBA" id="ARBA00022729"/>
    </source>
</evidence>
<feature type="chain" id="PRO_5035230239" evidence="6">
    <location>
        <begin position="24"/>
        <end position="280"/>
    </location>
</feature>